<proteinExistence type="predicted"/>
<feature type="region of interest" description="Disordered" evidence="1">
    <location>
        <begin position="41"/>
        <end position="63"/>
    </location>
</feature>
<evidence type="ECO:0000313" key="3">
    <source>
        <dbReference type="Proteomes" id="UP000265520"/>
    </source>
</evidence>
<evidence type="ECO:0000256" key="1">
    <source>
        <dbReference type="SAM" id="MobiDB-lite"/>
    </source>
</evidence>
<keyword evidence="3" id="KW-1185">Reference proteome</keyword>
<accession>A0A392V1D2</accession>
<name>A0A392V1D2_9FABA</name>
<reference evidence="2 3" key="1">
    <citation type="journal article" date="2018" name="Front. Plant Sci.">
        <title>Red Clover (Trifolium pratense) and Zigzag Clover (T. medium) - A Picture of Genomic Similarities and Differences.</title>
        <authorList>
            <person name="Dluhosova J."/>
            <person name="Istvanek J."/>
            <person name="Nedelnik J."/>
            <person name="Repkova J."/>
        </authorList>
    </citation>
    <scope>NUCLEOTIDE SEQUENCE [LARGE SCALE GENOMIC DNA]</scope>
    <source>
        <strain evidence="3">cv. 10/8</strain>
        <tissue evidence="2">Leaf</tissue>
    </source>
</reference>
<protein>
    <submittedName>
        <fullName evidence="2">Uncharacterized protein</fullName>
    </submittedName>
</protein>
<dbReference type="EMBL" id="LXQA011009120">
    <property type="protein sequence ID" value="MCI81029.1"/>
    <property type="molecule type" value="Genomic_DNA"/>
</dbReference>
<comment type="caution">
    <text evidence="2">The sequence shown here is derived from an EMBL/GenBank/DDBJ whole genome shotgun (WGS) entry which is preliminary data.</text>
</comment>
<organism evidence="2 3">
    <name type="scientific">Trifolium medium</name>
    <dbReference type="NCBI Taxonomy" id="97028"/>
    <lineage>
        <taxon>Eukaryota</taxon>
        <taxon>Viridiplantae</taxon>
        <taxon>Streptophyta</taxon>
        <taxon>Embryophyta</taxon>
        <taxon>Tracheophyta</taxon>
        <taxon>Spermatophyta</taxon>
        <taxon>Magnoliopsida</taxon>
        <taxon>eudicotyledons</taxon>
        <taxon>Gunneridae</taxon>
        <taxon>Pentapetalae</taxon>
        <taxon>rosids</taxon>
        <taxon>fabids</taxon>
        <taxon>Fabales</taxon>
        <taxon>Fabaceae</taxon>
        <taxon>Papilionoideae</taxon>
        <taxon>50 kb inversion clade</taxon>
        <taxon>NPAAA clade</taxon>
        <taxon>Hologalegina</taxon>
        <taxon>IRL clade</taxon>
        <taxon>Trifolieae</taxon>
        <taxon>Trifolium</taxon>
    </lineage>
</organism>
<dbReference type="AlphaFoldDB" id="A0A392V1D2"/>
<dbReference type="Proteomes" id="UP000265520">
    <property type="component" value="Unassembled WGS sequence"/>
</dbReference>
<feature type="non-terminal residue" evidence="2">
    <location>
        <position position="1"/>
    </location>
</feature>
<evidence type="ECO:0000313" key="2">
    <source>
        <dbReference type="EMBL" id="MCI81029.1"/>
    </source>
</evidence>
<sequence length="63" mass="7091">ARRASLSCASRRLQKKIKIYRTMLRVALALARAAQKPEEILPKNQSTARRAAQETETQEIVAV</sequence>